<feature type="region of interest" description="Disordered" evidence="1">
    <location>
        <begin position="1"/>
        <end position="29"/>
    </location>
</feature>
<reference evidence="2" key="1">
    <citation type="submission" date="2020-01" db="EMBL/GenBank/DDBJ databases">
        <authorList>
            <person name="Mishra B."/>
        </authorList>
    </citation>
    <scope>NUCLEOTIDE SEQUENCE [LARGE SCALE GENOMIC DNA]</scope>
</reference>
<name>A0A6D2JZK6_9BRAS</name>
<evidence type="ECO:0000313" key="3">
    <source>
        <dbReference type="Proteomes" id="UP000467841"/>
    </source>
</evidence>
<dbReference type="AlphaFoldDB" id="A0A6D2JZK6"/>
<comment type="caution">
    <text evidence="2">The sequence shown here is derived from an EMBL/GenBank/DDBJ whole genome shotgun (WGS) entry which is preliminary data.</text>
</comment>
<evidence type="ECO:0000256" key="1">
    <source>
        <dbReference type="SAM" id="MobiDB-lite"/>
    </source>
</evidence>
<evidence type="ECO:0000313" key="2">
    <source>
        <dbReference type="EMBL" id="CAA7041379.1"/>
    </source>
</evidence>
<proteinExistence type="predicted"/>
<dbReference type="EMBL" id="CACVBM020001243">
    <property type="protein sequence ID" value="CAA7041379.1"/>
    <property type="molecule type" value="Genomic_DNA"/>
</dbReference>
<gene>
    <name evidence="2" type="ORF">MERR_LOCUS28614</name>
</gene>
<keyword evidence="3" id="KW-1185">Reference proteome</keyword>
<accession>A0A6D2JZK6</accession>
<organism evidence="2 3">
    <name type="scientific">Microthlaspi erraticum</name>
    <dbReference type="NCBI Taxonomy" id="1685480"/>
    <lineage>
        <taxon>Eukaryota</taxon>
        <taxon>Viridiplantae</taxon>
        <taxon>Streptophyta</taxon>
        <taxon>Embryophyta</taxon>
        <taxon>Tracheophyta</taxon>
        <taxon>Spermatophyta</taxon>
        <taxon>Magnoliopsida</taxon>
        <taxon>eudicotyledons</taxon>
        <taxon>Gunneridae</taxon>
        <taxon>Pentapetalae</taxon>
        <taxon>rosids</taxon>
        <taxon>malvids</taxon>
        <taxon>Brassicales</taxon>
        <taxon>Brassicaceae</taxon>
        <taxon>Coluteocarpeae</taxon>
        <taxon>Microthlaspi</taxon>
    </lineage>
</organism>
<dbReference type="Proteomes" id="UP000467841">
    <property type="component" value="Unassembled WGS sequence"/>
</dbReference>
<sequence>MKAQQKSVHFVDENDDTPISQEFGGEEDEDDQMEVNYVNGQAFVQNRGFNSNYRTIRTCPTGAPTSRTLRIRSIRLDRTRTSRVIRRATPTASRRRLCPKPEPFSRW</sequence>
<protein>
    <submittedName>
        <fullName evidence="2">Uncharacterized protein</fullName>
    </submittedName>
</protein>